<organism evidence="1 2">
    <name type="scientific">Fusarium torulosum</name>
    <dbReference type="NCBI Taxonomy" id="33205"/>
    <lineage>
        <taxon>Eukaryota</taxon>
        <taxon>Fungi</taxon>
        <taxon>Dikarya</taxon>
        <taxon>Ascomycota</taxon>
        <taxon>Pezizomycotina</taxon>
        <taxon>Sordariomycetes</taxon>
        <taxon>Hypocreomycetidae</taxon>
        <taxon>Hypocreales</taxon>
        <taxon>Nectriaceae</taxon>
        <taxon>Fusarium</taxon>
    </lineage>
</organism>
<dbReference type="AlphaFoldDB" id="A0AAE8M9L2"/>
<name>A0AAE8M9L2_9HYPO</name>
<reference evidence="1" key="1">
    <citation type="submission" date="2018-03" db="EMBL/GenBank/DDBJ databases">
        <authorList>
            <person name="Guldener U."/>
        </authorList>
    </citation>
    <scope>NUCLEOTIDE SEQUENCE</scope>
</reference>
<sequence>MLPGSVGELLIFRASEQRQTLQPSDSEEGQGQWSLLKLWAIPLLLVDSGSRDTLKIVQQPTVHQSSDKL</sequence>
<dbReference type="EMBL" id="ONZP01000220">
    <property type="protein sequence ID" value="SPJ78135.1"/>
    <property type="molecule type" value="Genomic_DNA"/>
</dbReference>
<protein>
    <submittedName>
        <fullName evidence="1">Uncharacterized protein</fullName>
    </submittedName>
</protein>
<gene>
    <name evidence="1" type="ORF">FTOL_06524</name>
</gene>
<dbReference type="Proteomes" id="UP001187734">
    <property type="component" value="Unassembled WGS sequence"/>
</dbReference>
<keyword evidence="2" id="KW-1185">Reference proteome</keyword>
<proteinExistence type="predicted"/>
<accession>A0AAE8M9L2</accession>
<evidence type="ECO:0000313" key="1">
    <source>
        <dbReference type="EMBL" id="SPJ78135.1"/>
    </source>
</evidence>
<evidence type="ECO:0000313" key="2">
    <source>
        <dbReference type="Proteomes" id="UP001187734"/>
    </source>
</evidence>
<comment type="caution">
    <text evidence="1">The sequence shown here is derived from an EMBL/GenBank/DDBJ whole genome shotgun (WGS) entry which is preliminary data.</text>
</comment>